<gene>
    <name evidence="2" type="ORF">LCGC14_2603880</name>
</gene>
<proteinExistence type="predicted"/>
<protein>
    <submittedName>
        <fullName evidence="2">Uncharacterized protein</fullName>
    </submittedName>
</protein>
<organism evidence="2">
    <name type="scientific">marine sediment metagenome</name>
    <dbReference type="NCBI Taxonomy" id="412755"/>
    <lineage>
        <taxon>unclassified sequences</taxon>
        <taxon>metagenomes</taxon>
        <taxon>ecological metagenomes</taxon>
    </lineage>
</organism>
<evidence type="ECO:0000256" key="1">
    <source>
        <dbReference type="SAM" id="MobiDB-lite"/>
    </source>
</evidence>
<name>A0A0F9D0L5_9ZZZZ</name>
<dbReference type="EMBL" id="LAZR01044022">
    <property type="protein sequence ID" value="KKL05653.1"/>
    <property type="molecule type" value="Genomic_DNA"/>
</dbReference>
<evidence type="ECO:0000313" key="2">
    <source>
        <dbReference type="EMBL" id="KKL05653.1"/>
    </source>
</evidence>
<feature type="region of interest" description="Disordered" evidence="1">
    <location>
        <begin position="1"/>
        <end position="25"/>
    </location>
</feature>
<accession>A0A0F9D0L5</accession>
<comment type="caution">
    <text evidence="2">The sequence shown here is derived from an EMBL/GenBank/DDBJ whole genome shotgun (WGS) entry which is preliminary data.</text>
</comment>
<dbReference type="AlphaFoldDB" id="A0A0F9D0L5"/>
<feature type="compositionally biased region" description="Basic and acidic residues" evidence="1">
    <location>
        <begin position="10"/>
        <end position="19"/>
    </location>
</feature>
<sequence>MTIEFNSPEKGLDGVHYDNPDDEERYTSCRRSVHGRLRITDEIKKTTCKACRRTLNAETEES</sequence>
<reference evidence="2" key="1">
    <citation type="journal article" date="2015" name="Nature">
        <title>Complex archaea that bridge the gap between prokaryotes and eukaryotes.</title>
        <authorList>
            <person name="Spang A."/>
            <person name="Saw J.H."/>
            <person name="Jorgensen S.L."/>
            <person name="Zaremba-Niedzwiedzka K."/>
            <person name="Martijn J."/>
            <person name="Lind A.E."/>
            <person name="van Eijk R."/>
            <person name="Schleper C."/>
            <person name="Guy L."/>
            <person name="Ettema T.J."/>
        </authorList>
    </citation>
    <scope>NUCLEOTIDE SEQUENCE</scope>
</reference>